<reference evidence="1" key="1">
    <citation type="submission" date="2023-04" db="EMBL/GenBank/DDBJ databases">
        <title>Chromosome-level genome of Chaenocephalus aceratus.</title>
        <authorList>
            <person name="Park H."/>
        </authorList>
    </citation>
    <scope>NUCLEOTIDE SEQUENCE</scope>
    <source>
        <strain evidence="1">DE</strain>
        <tissue evidence="1">Muscle</tissue>
    </source>
</reference>
<dbReference type="AlphaFoldDB" id="A0AAD9BBR2"/>
<name>A0AAD9BBR2_DISEL</name>
<organism evidence="1 2">
    <name type="scientific">Dissostichus eleginoides</name>
    <name type="common">Patagonian toothfish</name>
    <name type="synonym">Dissostichus amissus</name>
    <dbReference type="NCBI Taxonomy" id="100907"/>
    <lineage>
        <taxon>Eukaryota</taxon>
        <taxon>Metazoa</taxon>
        <taxon>Chordata</taxon>
        <taxon>Craniata</taxon>
        <taxon>Vertebrata</taxon>
        <taxon>Euteleostomi</taxon>
        <taxon>Actinopterygii</taxon>
        <taxon>Neopterygii</taxon>
        <taxon>Teleostei</taxon>
        <taxon>Neoteleostei</taxon>
        <taxon>Acanthomorphata</taxon>
        <taxon>Eupercaria</taxon>
        <taxon>Perciformes</taxon>
        <taxon>Notothenioidei</taxon>
        <taxon>Nototheniidae</taxon>
        <taxon>Dissostichus</taxon>
    </lineage>
</organism>
<accession>A0AAD9BBR2</accession>
<proteinExistence type="predicted"/>
<gene>
    <name evidence="1" type="ORF">KUDE01_026392</name>
</gene>
<comment type="caution">
    <text evidence="1">The sequence shown here is derived from an EMBL/GenBank/DDBJ whole genome shotgun (WGS) entry which is preliminary data.</text>
</comment>
<dbReference type="EMBL" id="JASDAP010000025">
    <property type="protein sequence ID" value="KAK1880872.1"/>
    <property type="molecule type" value="Genomic_DNA"/>
</dbReference>
<protein>
    <submittedName>
        <fullName evidence="1">Ankyrin repeat protein R96</fullName>
    </submittedName>
</protein>
<sequence length="126" mass="14384">MSDIHARREAFVWTDDEVELLLRVTLDYTTTKVQENVDWESCKCKYSDIGVAFHAQYPRTQTDKDFPHDANAITKVQLTAKIKNIRSNYRQAVDTGHRSGQGHVVLLFFELCEEGSAPGKAEQPQK</sequence>
<keyword evidence="2" id="KW-1185">Reference proteome</keyword>
<dbReference type="Proteomes" id="UP001228049">
    <property type="component" value="Unassembled WGS sequence"/>
</dbReference>
<evidence type="ECO:0000313" key="2">
    <source>
        <dbReference type="Proteomes" id="UP001228049"/>
    </source>
</evidence>
<evidence type="ECO:0000313" key="1">
    <source>
        <dbReference type="EMBL" id="KAK1880872.1"/>
    </source>
</evidence>